<dbReference type="EMBL" id="JXLN01010850">
    <property type="protein sequence ID" value="KPM06394.1"/>
    <property type="molecule type" value="Genomic_DNA"/>
</dbReference>
<evidence type="ECO:0000256" key="2">
    <source>
        <dbReference type="ARBA" id="ARBA00010663"/>
    </source>
</evidence>
<name>A0A132A630_SARSC</name>
<evidence type="ECO:0000256" key="6">
    <source>
        <dbReference type="ARBA" id="ARBA00023136"/>
    </source>
</evidence>
<dbReference type="InterPro" id="IPR000276">
    <property type="entry name" value="GPCR_Rhodpsn"/>
</dbReference>
<evidence type="ECO:0000256" key="5">
    <source>
        <dbReference type="ARBA" id="ARBA00023040"/>
    </source>
</evidence>
<evidence type="ECO:0000259" key="9">
    <source>
        <dbReference type="PROSITE" id="PS50262"/>
    </source>
</evidence>
<keyword evidence="3" id="KW-0812">Transmembrane</keyword>
<dbReference type="PANTHER" id="PTHR24235:SF29">
    <property type="entry name" value="GH23382P"/>
    <property type="match status" value="1"/>
</dbReference>
<comment type="similarity">
    <text evidence="2">Belongs to the G-protein coupled receptor 1 family.</text>
</comment>
<evidence type="ECO:0000313" key="11">
    <source>
        <dbReference type="Proteomes" id="UP000616769"/>
    </source>
</evidence>
<comment type="subcellular location">
    <subcellularLocation>
        <location evidence="1">Membrane</location>
        <topology evidence="1">Multi-pass membrane protein</topology>
    </subcellularLocation>
</comment>
<evidence type="ECO:0000256" key="3">
    <source>
        <dbReference type="ARBA" id="ARBA00022692"/>
    </source>
</evidence>
<keyword evidence="6" id="KW-0472">Membrane</keyword>
<organism evidence="10 11">
    <name type="scientific">Sarcoptes scabiei</name>
    <name type="common">Itch mite</name>
    <name type="synonym">Acarus scabiei</name>
    <dbReference type="NCBI Taxonomy" id="52283"/>
    <lineage>
        <taxon>Eukaryota</taxon>
        <taxon>Metazoa</taxon>
        <taxon>Ecdysozoa</taxon>
        <taxon>Arthropoda</taxon>
        <taxon>Chelicerata</taxon>
        <taxon>Arachnida</taxon>
        <taxon>Acari</taxon>
        <taxon>Acariformes</taxon>
        <taxon>Sarcoptiformes</taxon>
        <taxon>Astigmata</taxon>
        <taxon>Psoroptidia</taxon>
        <taxon>Sarcoptoidea</taxon>
        <taxon>Sarcoptidae</taxon>
        <taxon>Sarcoptinae</taxon>
        <taxon>Sarcoptes</taxon>
    </lineage>
</organism>
<dbReference type="InterPro" id="IPR017452">
    <property type="entry name" value="GPCR_Rhodpsn_7TM"/>
</dbReference>
<dbReference type="PRINTS" id="PR00237">
    <property type="entry name" value="GPCRRHODOPSN"/>
</dbReference>
<dbReference type="PROSITE" id="PS50262">
    <property type="entry name" value="G_PROTEIN_RECEP_F1_2"/>
    <property type="match status" value="1"/>
</dbReference>
<dbReference type="GO" id="GO:0016020">
    <property type="term" value="C:membrane"/>
    <property type="evidence" value="ECO:0007669"/>
    <property type="project" value="UniProtKB-SubCell"/>
</dbReference>
<sequence length="248" mass="28629">MLPISWPFWSALCILAPLIQYSCVYVSTFTMTLIALHRLWMVRQRSQTIGKSSWRKVAMMVFSIWLVALTLSVPHASFNRVREKQYYGRLLYRCKIQYPNVSFNFPLMMTVEVLITQYLLPLSITLIVYVKIGLVISRQGALICKLSDERKRRQSEAKRRRIFMLALAVATFATCWAPINLYVLLVDMGLVGFHQAAFIMVRFFEHSELIFNKIFFLLPSSSFLLPTTVSLVCDVIGLLQSDNLLLVE</sequence>
<dbReference type="SUPFAM" id="SSF81321">
    <property type="entry name" value="Family A G protein-coupled receptor-like"/>
    <property type="match status" value="1"/>
</dbReference>
<evidence type="ECO:0000313" key="10">
    <source>
        <dbReference type="EMBL" id="KPM06394.1"/>
    </source>
</evidence>
<keyword evidence="8" id="KW-0807">Transducer</keyword>
<evidence type="ECO:0000256" key="4">
    <source>
        <dbReference type="ARBA" id="ARBA00022989"/>
    </source>
</evidence>
<comment type="caution">
    <text evidence="10">The sequence shown here is derived from an EMBL/GenBank/DDBJ whole genome shotgun (WGS) entry which is preliminary data.</text>
</comment>
<dbReference type="VEuPathDB" id="VectorBase:SSCA006403"/>
<keyword evidence="4" id="KW-1133">Transmembrane helix</keyword>
<dbReference type="GO" id="GO:0004930">
    <property type="term" value="F:G protein-coupled receptor activity"/>
    <property type="evidence" value="ECO:0007669"/>
    <property type="project" value="UniProtKB-KW"/>
</dbReference>
<evidence type="ECO:0000256" key="7">
    <source>
        <dbReference type="ARBA" id="ARBA00023170"/>
    </source>
</evidence>
<dbReference type="AlphaFoldDB" id="A0A132A630"/>
<accession>A0A132A630</accession>
<keyword evidence="7 10" id="KW-0675">Receptor</keyword>
<dbReference type="PANTHER" id="PTHR24235">
    <property type="entry name" value="NEUROPEPTIDE Y RECEPTOR"/>
    <property type="match status" value="1"/>
</dbReference>
<dbReference type="Pfam" id="PF00001">
    <property type="entry name" value="7tm_1"/>
    <property type="match status" value="1"/>
</dbReference>
<dbReference type="OrthoDB" id="10037617at2759"/>
<reference evidence="10 11" key="1">
    <citation type="journal article" date="2015" name="Parasit. Vectors">
        <title>Draft genome of the scabies mite.</title>
        <authorList>
            <person name="Rider S.D.Jr."/>
            <person name="Morgan M.S."/>
            <person name="Arlian L.G."/>
        </authorList>
    </citation>
    <scope>NUCLEOTIDE SEQUENCE [LARGE SCALE GENOMIC DNA]</scope>
    <source>
        <strain evidence="10">Arlian Lab</strain>
    </source>
</reference>
<evidence type="ECO:0000256" key="1">
    <source>
        <dbReference type="ARBA" id="ARBA00004141"/>
    </source>
</evidence>
<dbReference type="Gene3D" id="1.20.1070.10">
    <property type="entry name" value="Rhodopsin 7-helix transmembrane proteins"/>
    <property type="match status" value="1"/>
</dbReference>
<dbReference type="Proteomes" id="UP000616769">
    <property type="component" value="Unassembled WGS sequence"/>
</dbReference>
<keyword evidence="5" id="KW-0297">G-protein coupled receptor</keyword>
<feature type="domain" description="G-protein coupled receptors family 1 profile" evidence="9">
    <location>
        <begin position="1"/>
        <end position="216"/>
    </location>
</feature>
<proteinExistence type="inferred from homology"/>
<gene>
    <name evidence="10" type="ORF">QR98_0048690</name>
</gene>
<protein>
    <submittedName>
        <fullName evidence="10">Neuropeptide Y receptor type 1-like protein</fullName>
    </submittedName>
</protein>
<evidence type="ECO:0000256" key="8">
    <source>
        <dbReference type="ARBA" id="ARBA00023224"/>
    </source>
</evidence>